<reference evidence="2" key="1">
    <citation type="submission" date="2016-05" db="EMBL/GenBank/DDBJ databases">
        <title>Comparative genomics of biotechnologically important yeasts.</title>
        <authorList>
            <consortium name="DOE Joint Genome Institute"/>
            <person name="Riley R."/>
            <person name="Haridas S."/>
            <person name="Wolfe K.H."/>
            <person name="Lopes M.R."/>
            <person name="Hittinger C.T."/>
            <person name="Goker M."/>
            <person name="Salamov A."/>
            <person name="Wisecaver J."/>
            <person name="Long T.M."/>
            <person name="Aerts A.L."/>
            <person name="Barry K."/>
            <person name="Choi C."/>
            <person name="Clum A."/>
            <person name="Coughlan A.Y."/>
            <person name="Deshpande S."/>
            <person name="Douglass A.P."/>
            <person name="Hanson S.J."/>
            <person name="Klenk H.-P."/>
            <person name="Labutti K."/>
            <person name="Lapidus A."/>
            <person name="Lindquist E."/>
            <person name="Lipzen A."/>
            <person name="Meier-Kolthoff J.P."/>
            <person name="Ohm R.A."/>
            <person name="Otillar R.P."/>
            <person name="Pangilinan J."/>
            <person name="Peng Y."/>
            <person name="Rokas A."/>
            <person name="Rosa C.A."/>
            <person name="Scheuner C."/>
            <person name="Sibirny A.A."/>
            <person name="Slot J.C."/>
            <person name="Stielow J.B."/>
            <person name="Sun H."/>
            <person name="Kurtzman C.P."/>
            <person name="Blackwell M."/>
            <person name="Grigoriev I.V."/>
            <person name="Jeffries T.W."/>
        </authorList>
    </citation>
    <scope>NUCLEOTIDE SEQUENCE [LARGE SCALE GENOMIC DNA]</scope>
    <source>
        <strain evidence="2">DSM 1968</strain>
    </source>
</reference>
<dbReference type="RefSeq" id="XP_020045214.1">
    <property type="nucleotide sequence ID" value="XM_020188857.1"/>
</dbReference>
<organism evidence="1 2">
    <name type="scientific">Ascoidea rubescens DSM 1968</name>
    <dbReference type="NCBI Taxonomy" id="1344418"/>
    <lineage>
        <taxon>Eukaryota</taxon>
        <taxon>Fungi</taxon>
        <taxon>Dikarya</taxon>
        <taxon>Ascomycota</taxon>
        <taxon>Saccharomycotina</taxon>
        <taxon>Saccharomycetes</taxon>
        <taxon>Ascoideaceae</taxon>
        <taxon>Ascoidea</taxon>
    </lineage>
</organism>
<sequence length="152" mass="17147">MVTVREWLWACGYGCNLIIHFCCNSTDCTKRNSSYSFGAGAFSFAKVGNLAWLCWRYCFNAALSSIHCGWLVRWGIYFIFSPKTLALSSKPQQTTNTLFVFNSLTGLISGIWTNPNACLIEKLRSSLSNIFWTLCSIVNTLEHNCSIYPIVK</sequence>
<dbReference type="InParanoid" id="A0A1D2VBS0"/>
<dbReference type="AlphaFoldDB" id="A0A1D2VBS0"/>
<accession>A0A1D2VBS0</accession>
<name>A0A1D2VBS0_9ASCO</name>
<dbReference type="GeneID" id="30962493"/>
<keyword evidence="2" id="KW-1185">Reference proteome</keyword>
<proteinExistence type="predicted"/>
<evidence type="ECO:0000313" key="2">
    <source>
        <dbReference type="Proteomes" id="UP000095038"/>
    </source>
</evidence>
<dbReference type="EMBL" id="KV454489">
    <property type="protein sequence ID" value="ODV58907.1"/>
    <property type="molecule type" value="Genomic_DNA"/>
</dbReference>
<dbReference type="Proteomes" id="UP000095038">
    <property type="component" value="Unassembled WGS sequence"/>
</dbReference>
<gene>
    <name evidence="1" type="ORF">ASCRUDRAFT_117660</name>
</gene>
<evidence type="ECO:0000313" key="1">
    <source>
        <dbReference type="EMBL" id="ODV58907.1"/>
    </source>
</evidence>
<protein>
    <submittedName>
        <fullName evidence="1">Uncharacterized protein</fullName>
    </submittedName>
</protein>